<dbReference type="InterPro" id="IPR004045">
    <property type="entry name" value="Glutathione_S-Trfase_N"/>
</dbReference>
<keyword evidence="1 3" id="KW-0808">Transferase</keyword>
<feature type="domain" description="GST C-terminal" evidence="5">
    <location>
        <begin position="89"/>
        <end position="219"/>
    </location>
</feature>
<comment type="function">
    <text evidence="3">Is involved in the conjugation of reduced glutathione to a wide number of exogenous and endogenous hydrophobic electrophiles.</text>
</comment>
<dbReference type="SFLD" id="SFLDG00358">
    <property type="entry name" value="Main_(cytGST)"/>
    <property type="match status" value="1"/>
</dbReference>
<dbReference type="PANTHER" id="PTHR11260:SF615">
    <property type="entry name" value="GLUTATHIONE S-TRANSFERASE U17"/>
    <property type="match status" value="1"/>
</dbReference>
<dbReference type="SFLD" id="SFLDG01152">
    <property type="entry name" value="Main.3:_Omega-_and_Tau-like"/>
    <property type="match status" value="1"/>
</dbReference>
<dbReference type="PROSITE" id="PS50404">
    <property type="entry name" value="GST_NTER"/>
    <property type="match status" value="1"/>
</dbReference>
<evidence type="ECO:0000259" key="5">
    <source>
        <dbReference type="PROSITE" id="PS50405"/>
    </source>
</evidence>
<sequence>MARTELKLLGAWPSPYVMRPRIALNIKSVDYEFLQETFGSKSQLLLESNPVHKKIPVLIHKGKPICESLIIVEYIDETWSSGPSILPSDPYDRAIAKFWGAYVDEKWFPNLRILSTAEGEAKDQVIGTIVEGLDLLEDAFVKISKGKTFFGGGQIGYLDIAFGCYLGWLRASEKMSEVKLLDEAKTPGLAKWADTFSSHPAVKDVMPEVDKLVEYGKSLVAKYRAAKAASS</sequence>
<dbReference type="Gene3D" id="1.20.1050.10">
    <property type="match status" value="1"/>
</dbReference>
<dbReference type="SUPFAM" id="SSF52833">
    <property type="entry name" value="Thioredoxin-like"/>
    <property type="match status" value="1"/>
</dbReference>
<dbReference type="PROSITE" id="PS50405">
    <property type="entry name" value="GST_CTER"/>
    <property type="match status" value="1"/>
</dbReference>
<reference evidence="6" key="1">
    <citation type="journal article" date="2023" name="Plant Biotechnol. J.">
        <title>Chromosome-level wild Hevea brasiliensis genome provides new tools for genomic-assisted breeding and valuable loci to elevate rubber yield.</title>
        <authorList>
            <person name="Cheng H."/>
            <person name="Song X."/>
            <person name="Hu Y."/>
            <person name="Wu T."/>
            <person name="Yang Q."/>
            <person name="An Z."/>
            <person name="Feng S."/>
            <person name="Deng Z."/>
            <person name="Wu W."/>
            <person name="Zeng X."/>
            <person name="Tu M."/>
            <person name="Wang X."/>
            <person name="Huang H."/>
        </authorList>
    </citation>
    <scope>NUCLEOTIDE SEQUENCE</scope>
    <source>
        <strain evidence="6">MT/VB/25A 57/8</strain>
    </source>
</reference>
<dbReference type="EMBL" id="JARPOI010000002">
    <property type="protein sequence ID" value="KAJ9187561.1"/>
    <property type="molecule type" value="Genomic_DNA"/>
</dbReference>
<dbReference type="EC" id="2.5.1.18" evidence="3"/>
<dbReference type="InterPro" id="IPR045074">
    <property type="entry name" value="GST_C_Tau"/>
</dbReference>
<evidence type="ECO:0000313" key="7">
    <source>
        <dbReference type="Proteomes" id="UP001174677"/>
    </source>
</evidence>
<gene>
    <name evidence="6" type="ORF">P3X46_003002</name>
</gene>
<dbReference type="CDD" id="cd03185">
    <property type="entry name" value="GST_C_Tau"/>
    <property type="match status" value="1"/>
</dbReference>
<dbReference type="Gene3D" id="3.40.30.10">
    <property type="entry name" value="Glutaredoxin"/>
    <property type="match status" value="1"/>
</dbReference>
<dbReference type="Pfam" id="PF02798">
    <property type="entry name" value="GST_N"/>
    <property type="match status" value="1"/>
</dbReference>
<dbReference type="InterPro" id="IPR036249">
    <property type="entry name" value="Thioredoxin-like_sf"/>
</dbReference>
<dbReference type="SFLD" id="SFLDS00019">
    <property type="entry name" value="Glutathione_Transferase_(cytos"/>
    <property type="match status" value="1"/>
</dbReference>
<feature type="domain" description="GST N-terminal" evidence="4">
    <location>
        <begin position="4"/>
        <end position="83"/>
    </location>
</feature>
<evidence type="ECO:0000256" key="1">
    <source>
        <dbReference type="ARBA" id="ARBA00022679"/>
    </source>
</evidence>
<comment type="caution">
    <text evidence="6">The sequence shown here is derived from an EMBL/GenBank/DDBJ whole genome shotgun (WGS) entry which is preliminary data.</text>
</comment>
<dbReference type="Proteomes" id="UP001174677">
    <property type="component" value="Chromosome 2"/>
</dbReference>
<dbReference type="CDD" id="cd03058">
    <property type="entry name" value="GST_N_Tau"/>
    <property type="match status" value="1"/>
</dbReference>
<evidence type="ECO:0000259" key="4">
    <source>
        <dbReference type="PROSITE" id="PS50404"/>
    </source>
</evidence>
<comment type="similarity">
    <text evidence="3">Belongs to the GST superfamily.</text>
</comment>
<protein>
    <recommendedName>
        <fullName evidence="3">Glutathione S-transferase</fullName>
        <ecNumber evidence="3">2.5.1.18</ecNumber>
    </recommendedName>
</protein>
<dbReference type="InterPro" id="IPR045073">
    <property type="entry name" value="Omega/Tau-like"/>
</dbReference>
<evidence type="ECO:0000256" key="3">
    <source>
        <dbReference type="RuleBase" id="RU369102"/>
    </source>
</evidence>
<evidence type="ECO:0000256" key="2">
    <source>
        <dbReference type="ARBA" id="ARBA00047960"/>
    </source>
</evidence>
<accession>A0ABQ9N4U2</accession>
<keyword evidence="3" id="KW-0963">Cytoplasm</keyword>
<comment type="subcellular location">
    <subcellularLocation>
        <location evidence="3">Cytoplasm</location>
        <location evidence="3">Cytosol</location>
    </subcellularLocation>
</comment>
<dbReference type="PANTHER" id="PTHR11260">
    <property type="entry name" value="GLUTATHIONE S-TRANSFERASE, GST, SUPERFAMILY, GST DOMAIN CONTAINING"/>
    <property type="match status" value="1"/>
</dbReference>
<proteinExistence type="inferred from homology"/>
<dbReference type="InterPro" id="IPR036282">
    <property type="entry name" value="Glutathione-S-Trfase_C_sf"/>
</dbReference>
<evidence type="ECO:0000313" key="6">
    <source>
        <dbReference type="EMBL" id="KAJ9187561.1"/>
    </source>
</evidence>
<name>A0ABQ9N4U2_HEVBR</name>
<dbReference type="InterPro" id="IPR040079">
    <property type="entry name" value="Glutathione_S-Trfase"/>
</dbReference>
<comment type="catalytic activity">
    <reaction evidence="2 3">
        <text>RX + glutathione = an S-substituted glutathione + a halide anion + H(+)</text>
        <dbReference type="Rhea" id="RHEA:16437"/>
        <dbReference type="ChEBI" id="CHEBI:15378"/>
        <dbReference type="ChEBI" id="CHEBI:16042"/>
        <dbReference type="ChEBI" id="CHEBI:17792"/>
        <dbReference type="ChEBI" id="CHEBI:57925"/>
        <dbReference type="ChEBI" id="CHEBI:90779"/>
        <dbReference type="EC" id="2.5.1.18"/>
    </reaction>
</comment>
<keyword evidence="7" id="KW-1185">Reference proteome</keyword>
<dbReference type="Pfam" id="PF13410">
    <property type="entry name" value="GST_C_2"/>
    <property type="match status" value="1"/>
</dbReference>
<dbReference type="InterPro" id="IPR010987">
    <property type="entry name" value="Glutathione-S-Trfase_C-like"/>
</dbReference>
<organism evidence="6 7">
    <name type="scientific">Hevea brasiliensis</name>
    <name type="common">Para rubber tree</name>
    <name type="synonym">Siphonia brasiliensis</name>
    <dbReference type="NCBI Taxonomy" id="3981"/>
    <lineage>
        <taxon>Eukaryota</taxon>
        <taxon>Viridiplantae</taxon>
        <taxon>Streptophyta</taxon>
        <taxon>Embryophyta</taxon>
        <taxon>Tracheophyta</taxon>
        <taxon>Spermatophyta</taxon>
        <taxon>Magnoliopsida</taxon>
        <taxon>eudicotyledons</taxon>
        <taxon>Gunneridae</taxon>
        <taxon>Pentapetalae</taxon>
        <taxon>rosids</taxon>
        <taxon>fabids</taxon>
        <taxon>Malpighiales</taxon>
        <taxon>Euphorbiaceae</taxon>
        <taxon>Crotonoideae</taxon>
        <taxon>Micrandreae</taxon>
        <taxon>Hevea</taxon>
    </lineage>
</organism>
<dbReference type="SUPFAM" id="SSF47616">
    <property type="entry name" value="GST C-terminal domain-like"/>
    <property type="match status" value="1"/>
</dbReference>